<evidence type="ECO:0000313" key="1">
    <source>
        <dbReference type="EMBL" id="MBJ7608392.1"/>
    </source>
</evidence>
<dbReference type="EMBL" id="JAEKNN010000012">
    <property type="protein sequence ID" value="MBJ7608392.1"/>
    <property type="molecule type" value="Genomic_DNA"/>
</dbReference>
<evidence type="ECO:0000313" key="2">
    <source>
        <dbReference type="Proteomes" id="UP000614410"/>
    </source>
</evidence>
<gene>
    <name evidence="1" type="ORF">JF887_03025</name>
</gene>
<reference evidence="1 2" key="1">
    <citation type="submission" date="2020-10" db="EMBL/GenBank/DDBJ databases">
        <title>Ca. Dormibacterota MAGs.</title>
        <authorList>
            <person name="Montgomery K."/>
        </authorList>
    </citation>
    <scope>NUCLEOTIDE SEQUENCE [LARGE SCALE GENOMIC DNA]</scope>
    <source>
        <strain evidence="1">Mitchell_Peninsula_5</strain>
    </source>
</reference>
<dbReference type="Proteomes" id="UP000614410">
    <property type="component" value="Unassembled WGS sequence"/>
</dbReference>
<comment type="caution">
    <text evidence="1">The sequence shown here is derived from an EMBL/GenBank/DDBJ whole genome shotgun (WGS) entry which is preliminary data.</text>
</comment>
<name>A0A934N8X6_9BACT</name>
<dbReference type="AlphaFoldDB" id="A0A934N8X6"/>
<proteinExistence type="predicted"/>
<sequence length="154" mass="16555">MTALDGAEPVAGLPDLDNRAPSLVGWIGRDLDAPIRELFLRIAPTGGVVVADPVRLLLTPGGGTRRWAKTWKIVDDTAILNRVAIEVDESDDSSVCARVDTELIGQGVPPWIEHRRAGEQVDAATDASERRAFSGAMARSIELVVTRQEVVPGH</sequence>
<accession>A0A934N8X6</accession>
<organism evidence="1 2">
    <name type="scientific">Candidatus Amunia macphersoniae</name>
    <dbReference type="NCBI Taxonomy" id="3127014"/>
    <lineage>
        <taxon>Bacteria</taxon>
        <taxon>Bacillati</taxon>
        <taxon>Candidatus Dormiibacterota</taxon>
        <taxon>Candidatus Dormibacteria</taxon>
        <taxon>Candidatus Aeolococcales</taxon>
        <taxon>Candidatus Aeolococcaceae</taxon>
        <taxon>Candidatus Amunia</taxon>
    </lineage>
</organism>
<protein>
    <submittedName>
        <fullName evidence="1">Uncharacterized protein</fullName>
    </submittedName>
</protein>